<dbReference type="InterPro" id="IPR010730">
    <property type="entry name" value="HET"/>
</dbReference>
<dbReference type="PANTHER" id="PTHR33112">
    <property type="entry name" value="DOMAIN PROTEIN, PUTATIVE-RELATED"/>
    <property type="match status" value="1"/>
</dbReference>
<proteinExistence type="predicted"/>
<dbReference type="OrthoDB" id="5428863at2759"/>
<dbReference type="PANTHER" id="PTHR33112:SF1">
    <property type="entry name" value="HETEROKARYON INCOMPATIBILITY DOMAIN-CONTAINING PROTEIN"/>
    <property type="match status" value="1"/>
</dbReference>
<evidence type="ECO:0000313" key="3">
    <source>
        <dbReference type="EMBL" id="KAF2850240.1"/>
    </source>
</evidence>
<evidence type="ECO:0000259" key="2">
    <source>
        <dbReference type="Pfam" id="PF06985"/>
    </source>
</evidence>
<feature type="domain" description="Heterokaryon incompatibility" evidence="2">
    <location>
        <begin position="248"/>
        <end position="387"/>
    </location>
</feature>
<evidence type="ECO:0000313" key="4">
    <source>
        <dbReference type="Proteomes" id="UP000799423"/>
    </source>
</evidence>
<keyword evidence="4" id="KW-1185">Reference proteome</keyword>
<feature type="region of interest" description="Disordered" evidence="1">
    <location>
        <begin position="1"/>
        <end position="37"/>
    </location>
</feature>
<organism evidence="3 4">
    <name type="scientific">Plenodomus tracheiphilus IPT5</name>
    <dbReference type="NCBI Taxonomy" id="1408161"/>
    <lineage>
        <taxon>Eukaryota</taxon>
        <taxon>Fungi</taxon>
        <taxon>Dikarya</taxon>
        <taxon>Ascomycota</taxon>
        <taxon>Pezizomycotina</taxon>
        <taxon>Dothideomycetes</taxon>
        <taxon>Pleosporomycetidae</taxon>
        <taxon>Pleosporales</taxon>
        <taxon>Pleosporineae</taxon>
        <taxon>Leptosphaeriaceae</taxon>
        <taxon>Plenodomus</taxon>
    </lineage>
</organism>
<evidence type="ECO:0000256" key="1">
    <source>
        <dbReference type="SAM" id="MobiDB-lite"/>
    </source>
</evidence>
<reference evidence="3" key="1">
    <citation type="submission" date="2020-01" db="EMBL/GenBank/DDBJ databases">
        <authorList>
            <consortium name="DOE Joint Genome Institute"/>
            <person name="Haridas S."/>
            <person name="Albert R."/>
            <person name="Binder M."/>
            <person name="Bloem J."/>
            <person name="Labutti K."/>
            <person name="Salamov A."/>
            <person name="Andreopoulos B."/>
            <person name="Baker S.E."/>
            <person name="Barry K."/>
            <person name="Bills G."/>
            <person name="Bluhm B.H."/>
            <person name="Cannon C."/>
            <person name="Castanera R."/>
            <person name="Culley D.E."/>
            <person name="Daum C."/>
            <person name="Ezra D."/>
            <person name="Gonzalez J.B."/>
            <person name="Henrissat B."/>
            <person name="Kuo A."/>
            <person name="Liang C."/>
            <person name="Lipzen A."/>
            <person name="Lutzoni F."/>
            <person name="Magnuson J."/>
            <person name="Mondo S."/>
            <person name="Nolan M."/>
            <person name="Ohm R."/>
            <person name="Pangilinan J."/>
            <person name="Park H.-J."/>
            <person name="Ramirez L."/>
            <person name="Alfaro M."/>
            <person name="Sun H."/>
            <person name="Tritt A."/>
            <person name="Yoshinaga Y."/>
            <person name="Zwiers L.-H."/>
            <person name="Turgeon B.G."/>
            <person name="Goodwin S.B."/>
            <person name="Spatafora J.W."/>
            <person name="Crous P.W."/>
            <person name="Grigoriev I.V."/>
        </authorList>
    </citation>
    <scope>NUCLEOTIDE SEQUENCE</scope>
    <source>
        <strain evidence="3">IPT5</strain>
    </source>
</reference>
<dbReference type="Proteomes" id="UP000799423">
    <property type="component" value="Unassembled WGS sequence"/>
</dbReference>
<sequence length="726" mass="82534">MSAATAIVPGSDPIVEETPPDPESVVEPEVLPEPSPVKAEDLLDVNKSEQAASPSKELALVGSTETASGNGDFLCETCRKINFQDLLQNPQSPHKSYRQAGPWPHIMRSSKDCKLCLMMFRNVLPRDMDKMFELRSRSDISTLYVAVDDNLNGRGQISLDIVPDTSDGFYLYPSERVFLNLASDASQDPHYAQPVQDNWDHAKARLWLDICVKHHDSVCKEDFFSVPGMNLIDCENMVIVKASQEMRWLALSYVWGVGVQNEDQAGYREGSRITLDSPGTVGDAISVALQLGYRHLWVDEYCIDQKDDNHRNDQIKKMDQIYRNADLTIVAAAGENKMSGLPGVRLTKRKDRQVVCVDDVTVISNGDWPNLKVRKSKWFTRAWTLQEGLVSKRMLVFTEHQTSFYCSTGAWEEGFGDPDPKAAHKVLKRHIFHGQTILQSPGWTWTDFVDILETYSARQITKEVDTLDAFRGVFNHIRRSQPMTQLLRGLPFFKSSSENGPWIDSFEKIVTAALSWYPCDDKVTAAQRRPMFPSWTWAGWSGRVEFGFKDIFGRETQYFVRLVQLESSSGQIVVSDELYRDDMQHVLDTVTLIQFEAPIIPADSFFSTKDHLVNTHSDDGSQNKIHEIGFAGQLWFVLDHNGSDITDQFIVNVRKGIWSCFMLCAQGRGIESELGYWSYVLVVCWKADQVTAERIGSFRIYSIKDKDARLEPLREEDFTWRCVRLV</sequence>
<dbReference type="Pfam" id="PF06985">
    <property type="entry name" value="HET"/>
    <property type="match status" value="1"/>
</dbReference>
<accession>A0A6A7B492</accession>
<dbReference type="EMBL" id="MU006307">
    <property type="protein sequence ID" value="KAF2850240.1"/>
    <property type="molecule type" value="Genomic_DNA"/>
</dbReference>
<gene>
    <name evidence="3" type="ORF">T440DRAFT_518351</name>
</gene>
<feature type="compositionally biased region" description="Acidic residues" evidence="1">
    <location>
        <begin position="14"/>
        <end position="26"/>
    </location>
</feature>
<protein>
    <submittedName>
        <fullName evidence="3">HET-domain-containing protein</fullName>
    </submittedName>
</protein>
<name>A0A6A7B492_9PLEO</name>
<dbReference type="AlphaFoldDB" id="A0A6A7B492"/>